<dbReference type="AlphaFoldDB" id="A0A9X2ZNM4"/>
<dbReference type="Pfam" id="PF13546">
    <property type="entry name" value="DDE_5"/>
    <property type="match status" value="1"/>
</dbReference>
<gene>
    <name evidence="2" type="ORF">GGP82_003655</name>
</gene>
<accession>A0A9X2ZNM4</accession>
<organism evidence="2 3">
    <name type="scientific">Salinibacter ruber</name>
    <dbReference type="NCBI Taxonomy" id="146919"/>
    <lineage>
        <taxon>Bacteria</taxon>
        <taxon>Pseudomonadati</taxon>
        <taxon>Rhodothermota</taxon>
        <taxon>Rhodothermia</taxon>
        <taxon>Rhodothermales</taxon>
        <taxon>Salinibacteraceae</taxon>
        <taxon>Salinibacter</taxon>
    </lineage>
</organism>
<dbReference type="InterPro" id="IPR038721">
    <property type="entry name" value="IS701-like_DDE_dom"/>
</dbReference>
<protein>
    <submittedName>
        <fullName evidence="2">SRSO17 transposase</fullName>
    </submittedName>
</protein>
<dbReference type="SUPFAM" id="SSF53098">
    <property type="entry name" value="Ribonuclease H-like"/>
    <property type="match status" value="1"/>
</dbReference>
<dbReference type="PANTHER" id="PTHR33627:SF1">
    <property type="entry name" value="TRANSPOSASE"/>
    <property type="match status" value="1"/>
</dbReference>
<name>A0A9X2ZNM4_9BACT</name>
<sequence>MAEALGEATPYGTQRLLNGSRWEADAVRDDLRTYAVEHLGSDEGVLIIDETGFVKKGTESVGVKRQYSGTAGKVENCQIGVFLCQASEEGAASLDRKLYLPKEWATDMERRRKAGVPEEVEFATKPELARQMLERAFDEGVPRC</sequence>
<dbReference type="Proteomes" id="UP001155034">
    <property type="component" value="Unassembled WGS sequence"/>
</dbReference>
<proteinExistence type="predicted"/>
<dbReference type="NCBIfam" id="NF033540">
    <property type="entry name" value="transpos_IS701"/>
    <property type="match status" value="1"/>
</dbReference>
<dbReference type="InterPro" id="IPR012337">
    <property type="entry name" value="RNaseH-like_sf"/>
</dbReference>
<evidence type="ECO:0000313" key="2">
    <source>
        <dbReference type="EMBL" id="MCS3867070.1"/>
    </source>
</evidence>
<dbReference type="PANTHER" id="PTHR33627">
    <property type="entry name" value="TRANSPOSASE"/>
    <property type="match status" value="1"/>
</dbReference>
<evidence type="ECO:0000259" key="1">
    <source>
        <dbReference type="Pfam" id="PF13546"/>
    </source>
</evidence>
<evidence type="ECO:0000313" key="3">
    <source>
        <dbReference type="Proteomes" id="UP001155034"/>
    </source>
</evidence>
<feature type="domain" description="Transposase IS701-like DDE" evidence="1">
    <location>
        <begin position="1"/>
        <end position="143"/>
    </location>
</feature>
<dbReference type="EMBL" id="JANTYZ010000039">
    <property type="protein sequence ID" value="MCS3867070.1"/>
    <property type="molecule type" value="Genomic_DNA"/>
</dbReference>
<dbReference type="InterPro" id="IPR039365">
    <property type="entry name" value="IS701-like"/>
</dbReference>
<comment type="caution">
    <text evidence="2">The sequence shown here is derived from an EMBL/GenBank/DDBJ whole genome shotgun (WGS) entry which is preliminary data.</text>
</comment>
<reference evidence="2" key="1">
    <citation type="submission" date="2022-08" db="EMBL/GenBank/DDBJ databases">
        <title>Genomic Encyclopedia of Type Strains, Phase V (KMG-V): Genome sequencing to study the core and pangenomes of soil and plant-associated prokaryotes.</title>
        <authorList>
            <person name="Whitman W."/>
        </authorList>
    </citation>
    <scope>NUCLEOTIDE SEQUENCE</scope>
    <source>
        <strain evidence="2">SP2016B</strain>
    </source>
</reference>